<feature type="binding site" evidence="1">
    <location>
        <position position="65"/>
    </location>
    <ligand>
        <name>Ni(2+)</name>
        <dbReference type="ChEBI" id="CHEBI:49786"/>
    </ligand>
</feature>
<feature type="binding site" evidence="1">
    <location>
        <position position="371"/>
    </location>
    <ligand>
        <name>Mg(2+)</name>
        <dbReference type="ChEBI" id="CHEBI:18420"/>
    </ligand>
</feature>
<feature type="binding site" evidence="1">
    <location>
        <position position="46"/>
    </location>
    <ligand>
        <name>Mg(2+)</name>
        <dbReference type="ChEBI" id="CHEBI:18420"/>
    </ligand>
</feature>
<dbReference type="Gene3D" id="1.10.645.10">
    <property type="entry name" value="Cytochrome-c3 Hydrogenase, chain B"/>
    <property type="match status" value="1"/>
</dbReference>
<feature type="binding site" evidence="1">
    <location>
        <position position="68"/>
    </location>
    <ligand>
        <name>Fe cation</name>
        <dbReference type="ChEBI" id="CHEBI:24875"/>
    </ligand>
</feature>
<dbReference type="EMBL" id="AP022612">
    <property type="protein sequence ID" value="BBZ32999.1"/>
    <property type="molecule type" value="Genomic_DNA"/>
</dbReference>
<dbReference type="RefSeq" id="WP_085152424.1">
    <property type="nucleotide sequence ID" value="NZ_AP022612.1"/>
</dbReference>
<dbReference type="PANTHER" id="PTHR43600">
    <property type="entry name" value="COENZYME F420 HYDROGENASE, SUBUNIT ALPHA"/>
    <property type="match status" value="1"/>
</dbReference>
<comment type="cofactor">
    <cofactor evidence="1">
        <name>Fe cation</name>
        <dbReference type="ChEBI" id="CHEBI:24875"/>
    </cofactor>
</comment>
<dbReference type="GO" id="GO:0016151">
    <property type="term" value="F:nickel cation binding"/>
    <property type="evidence" value="ECO:0007669"/>
    <property type="project" value="InterPro"/>
</dbReference>
<name>A0A7I7XUQ3_9MYCO</name>
<dbReference type="AlphaFoldDB" id="A0A7I7XUQ3"/>
<dbReference type="Proteomes" id="UP000466931">
    <property type="component" value="Chromosome"/>
</dbReference>
<dbReference type="InterPro" id="IPR029014">
    <property type="entry name" value="NiFe-Hase_large"/>
</dbReference>
<keyword evidence="1" id="KW-0408">Iron</keyword>
<protein>
    <submittedName>
        <fullName evidence="2">Ni/Fe hydrogenase subunit alpha</fullName>
    </submittedName>
</protein>
<keyword evidence="3" id="KW-1185">Reference proteome</keyword>
<dbReference type="SUPFAM" id="SSF56762">
    <property type="entry name" value="HydB/Nqo4-like"/>
    <property type="match status" value="1"/>
</dbReference>
<dbReference type="OrthoDB" id="9761717at2"/>
<reference evidence="2" key="2">
    <citation type="submission" date="2020-02" db="EMBL/GenBank/DDBJ databases">
        <authorList>
            <person name="Matsumoto Y."/>
            <person name="Motooka D."/>
            <person name="Nakamura S."/>
        </authorList>
    </citation>
    <scope>NUCLEOTIDE SEQUENCE</scope>
    <source>
        <strain evidence="2">JCM 13671</strain>
    </source>
</reference>
<feature type="binding site" evidence="1">
    <location>
        <position position="415"/>
    </location>
    <ligand>
        <name>Ni(2+)</name>
        <dbReference type="ChEBI" id="CHEBI:49786"/>
    </ligand>
</feature>
<evidence type="ECO:0000313" key="2">
    <source>
        <dbReference type="EMBL" id="BBZ32999.1"/>
    </source>
</evidence>
<sequence>MTRRNRTLTVSALTRVEGEGALHVRFDGAAVERVELNIYEPPRFFEAMLRGRAHTEPPDITARICGICPVAYQVSACNALEDACGVTIDPRLRQLRRLLYCGEWIHSHVLHICLLHAPDFLGHPDVISVAREHPKAVERGLALKKTGNRLMEQLGGRAIHPVNVRLGGFYAVPERADLWPLREQLVRALDDALATVQWVSGFDFPALEVDHEFLALSHPDHYAIEQGVIARSAGTPFAVADFTEHVVEAQVPHSTALQATLDGGRHLTGPLARYSLNSGLLSPLARQAAADAGLGTTCRNPFRSIVVRAVEVVYAVEEAIRIIDDYQRPARPFHDVPPRAAVGHGVSEAPRGLLYHRYEIGADGLIRTAQIIPPTSQNQAAIEDDLRRLIEGNMDLDDTALTALCERGIRNHDPCISCAAHFLTLTVDRR</sequence>
<keyword evidence="1" id="KW-0479">Metal-binding</keyword>
<evidence type="ECO:0000256" key="1">
    <source>
        <dbReference type="PIRSR" id="PIRSR601501-1"/>
    </source>
</evidence>
<keyword evidence="1" id="KW-0533">Nickel</keyword>
<proteinExistence type="predicted"/>
<feature type="binding site" evidence="1">
    <location>
        <position position="418"/>
    </location>
    <ligand>
        <name>Fe cation</name>
        <dbReference type="ChEBI" id="CHEBI:24875"/>
    </ligand>
</feature>
<evidence type="ECO:0000313" key="3">
    <source>
        <dbReference type="Proteomes" id="UP000466931"/>
    </source>
</evidence>
<dbReference type="PANTHER" id="PTHR43600:SF4">
    <property type="entry name" value="CYTOSOLIC NIFE-HYDROGENASE, ALPHA SUBUNIT"/>
    <property type="match status" value="1"/>
</dbReference>
<dbReference type="Pfam" id="PF00374">
    <property type="entry name" value="NiFeSe_Hases"/>
    <property type="match status" value="2"/>
</dbReference>
<feature type="binding site" evidence="1">
    <location>
        <position position="421"/>
    </location>
    <ligand>
        <name>Mg(2+)</name>
        <dbReference type="ChEBI" id="CHEBI:18420"/>
    </ligand>
</feature>
<organism evidence="2 3">
    <name type="scientific">Mycolicibacterium confluentis</name>
    <dbReference type="NCBI Taxonomy" id="28047"/>
    <lineage>
        <taxon>Bacteria</taxon>
        <taxon>Bacillati</taxon>
        <taxon>Actinomycetota</taxon>
        <taxon>Actinomycetes</taxon>
        <taxon>Mycobacteriales</taxon>
        <taxon>Mycobacteriaceae</taxon>
        <taxon>Mycolicibacterium</taxon>
    </lineage>
</organism>
<accession>A0A7I7XUQ3</accession>
<reference evidence="2" key="1">
    <citation type="journal article" date="2019" name="Emerg. Microbes Infect.">
        <title>Comprehensive subspecies identification of 175 nontuberculous mycobacteria species based on 7547 genomic profiles.</title>
        <authorList>
            <person name="Matsumoto Y."/>
            <person name="Kinjo T."/>
            <person name="Motooka D."/>
            <person name="Nabeya D."/>
            <person name="Jung N."/>
            <person name="Uechi K."/>
            <person name="Horii T."/>
            <person name="Iida T."/>
            <person name="Fujita J."/>
            <person name="Nakamura S."/>
        </authorList>
    </citation>
    <scope>NUCLEOTIDE SEQUENCE [LARGE SCALE GENOMIC DNA]</scope>
    <source>
        <strain evidence="2">JCM 13671</strain>
    </source>
</reference>
<keyword evidence="1" id="KW-0460">Magnesium</keyword>
<comment type="cofactor">
    <cofactor evidence="1">
        <name>Ni(2+)</name>
        <dbReference type="ChEBI" id="CHEBI:49786"/>
    </cofactor>
</comment>
<dbReference type="InterPro" id="IPR001501">
    <property type="entry name" value="Ni-dep_hyd_lsu"/>
</dbReference>
<feature type="binding site" evidence="1">
    <location>
        <position position="68"/>
    </location>
    <ligand>
        <name>Ni(2+)</name>
        <dbReference type="ChEBI" id="CHEBI:49786"/>
    </ligand>
</feature>
<gene>
    <name evidence="2" type="ORF">MCNF_16040</name>
</gene>